<sequence length="109" mass="11520">MSSRGQQECRILNVGIEHASGDLRFLMLQAHPGVSPYTSGSQPEMYLMRGGPPAQSPNPAWSTRVAPETTPMVQRTTPARPAPVPLQNEYRAGGLANPSLSSPPAAPSG</sequence>
<evidence type="ECO:0000256" key="1">
    <source>
        <dbReference type="SAM" id="MobiDB-lite"/>
    </source>
</evidence>
<dbReference type="AlphaFoldDB" id="A0A9P5ZCM0"/>
<evidence type="ECO:0000313" key="2">
    <source>
        <dbReference type="EMBL" id="KAF9484034.1"/>
    </source>
</evidence>
<accession>A0A9P5ZCM0</accession>
<feature type="compositionally biased region" description="Low complexity" evidence="1">
    <location>
        <begin position="93"/>
        <end position="103"/>
    </location>
</feature>
<name>A0A9P5ZCM0_9AGAR</name>
<keyword evidence="3" id="KW-1185">Reference proteome</keyword>
<dbReference type="Proteomes" id="UP000807469">
    <property type="component" value="Unassembled WGS sequence"/>
</dbReference>
<organism evidence="2 3">
    <name type="scientific">Pholiota conissans</name>
    <dbReference type="NCBI Taxonomy" id="109636"/>
    <lineage>
        <taxon>Eukaryota</taxon>
        <taxon>Fungi</taxon>
        <taxon>Dikarya</taxon>
        <taxon>Basidiomycota</taxon>
        <taxon>Agaricomycotina</taxon>
        <taxon>Agaricomycetes</taxon>
        <taxon>Agaricomycetidae</taxon>
        <taxon>Agaricales</taxon>
        <taxon>Agaricineae</taxon>
        <taxon>Strophariaceae</taxon>
        <taxon>Pholiota</taxon>
    </lineage>
</organism>
<gene>
    <name evidence="2" type="ORF">BDN70DRAFT_194926</name>
</gene>
<reference evidence="2" key="1">
    <citation type="submission" date="2020-11" db="EMBL/GenBank/DDBJ databases">
        <authorList>
            <consortium name="DOE Joint Genome Institute"/>
            <person name="Ahrendt S."/>
            <person name="Riley R."/>
            <person name="Andreopoulos W."/>
            <person name="Labutti K."/>
            <person name="Pangilinan J."/>
            <person name="Ruiz-Duenas F.J."/>
            <person name="Barrasa J.M."/>
            <person name="Sanchez-Garcia M."/>
            <person name="Camarero S."/>
            <person name="Miyauchi S."/>
            <person name="Serrano A."/>
            <person name="Linde D."/>
            <person name="Babiker R."/>
            <person name="Drula E."/>
            <person name="Ayuso-Fernandez I."/>
            <person name="Pacheco R."/>
            <person name="Padilla G."/>
            <person name="Ferreira P."/>
            <person name="Barriuso J."/>
            <person name="Kellner H."/>
            <person name="Castanera R."/>
            <person name="Alfaro M."/>
            <person name="Ramirez L."/>
            <person name="Pisabarro A.G."/>
            <person name="Kuo A."/>
            <person name="Tritt A."/>
            <person name="Lipzen A."/>
            <person name="He G."/>
            <person name="Yan M."/>
            <person name="Ng V."/>
            <person name="Cullen D."/>
            <person name="Martin F."/>
            <person name="Rosso M.-N."/>
            <person name="Henrissat B."/>
            <person name="Hibbett D."/>
            <person name="Martinez A.T."/>
            <person name="Grigoriev I.V."/>
        </authorList>
    </citation>
    <scope>NUCLEOTIDE SEQUENCE</scope>
    <source>
        <strain evidence="2">CIRM-BRFM 674</strain>
    </source>
</reference>
<comment type="caution">
    <text evidence="2">The sequence shown here is derived from an EMBL/GenBank/DDBJ whole genome shotgun (WGS) entry which is preliminary data.</text>
</comment>
<protein>
    <submittedName>
        <fullName evidence="2">Uncharacterized protein</fullName>
    </submittedName>
</protein>
<dbReference type="EMBL" id="MU155147">
    <property type="protein sequence ID" value="KAF9484034.1"/>
    <property type="molecule type" value="Genomic_DNA"/>
</dbReference>
<proteinExistence type="predicted"/>
<evidence type="ECO:0000313" key="3">
    <source>
        <dbReference type="Proteomes" id="UP000807469"/>
    </source>
</evidence>
<feature type="region of interest" description="Disordered" evidence="1">
    <location>
        <begin position="35"/>
        <end position="109"/>
    </location>
</feature>